<proteinExistence type="predicted"/>
<dbReference type="AlphaFoldDB" id="A0A0E9SB63"/>
<protein>
    <submittedName>
        <fullName evidence="1">Uncharacterized protein</fullName>
    </submittedName>
</protein>
<reference evidence="1" key="1">
    <citation type="submission" date="2014-11" db="EMBL/GenBank/DDBJ databases">
        <authorList>
            <person name="Amaro Gonzalez C."/>
        </authorList>
    </citation>
    <scope>NUCLEOTIDE SEQUENCE</scope>
</reference>
<name>A0A0E9SB63_ANGAN</name>
<sequence>MMHHMMNRDTSQQVILVQVNPGETFTIRAEDGPLQCIQGTSAEVDPVLTVAPVWFSTVFNGDITVYFSWMR</sequence>
<evidence type="ECO:0000313" key="1">
    <source>
        <dbReference type="EMBL" id="JAH38462.1"/>
    </source>
</evidence>
<accession>A0A0E9SB63</accession>
<dbReference type="EMBL" id="GBXM01070115">
    <property type="protein sequence ID" value="JAH38462.1"/>
    <property type="molecule type" value="Transcribed_RNA"/>
</dbReference>
<reference evidence="1" key="2">
    <citation type="journal article" date="2015" name="Fish Shellfish Immunol.">
        <title>Early steps in the European eel (Anguilla anguilla)-Vibrio vulnificus interaction in the gills: Role of the RtxA13 toxin.</title>
        <authorList>
            <person name="Callol A."/>
            <person name="Pajuelo D."/>
            <person name="Ebbesson L."/>
            <person name="Teles M."/>
            <person name="MacKenzie S."/>
            <person name="Amaro C."/>
        </authorList>
    </citation>
    <scope>NUCLEOTIDE SEQUENCE</scope>
</reference>
<organism evidence="1">
    <name type="scientific">Anguilla anguilla</name>
    <name type="common">European freshwater eel</name>
    <name type="synonym">Muraena anguilla</name>
    <dbReference type="NCBI Taxonomy" id="7936"/>
    <lineage>
        <taxon>Eukaryota</taxon>
        <taxon>Metazoa</taxon>
        <taxon>Chordata</taxon>
        <taxon>Craniata</taxon>
        <taxon>Vertebrata</taxon>
        <taxon>Euteleostomi</taxon>
        <taxon>Actinopterygii</taxon>
        <taxon>Neopterygii</taxon>
        <taxon>Teleostei</taxon>
        <taxon>Anguilliformes</taxon>
        <taxon>Anguillidae</taxon>
        <taxon>Anguilla</taxon>
    </lineage>
</organism>